<feature type="transmembrane region" description="Helical" evidence="2">
    <location>
        <begin position="284"/>
        <end position="306"/>
    </location>
</feature>
<evidence type="ECO:0000313" key="5">
    <source>
        <dbReference type="Proteomes" id="UP000693970"/>
    </source>
</evidence>
<dbReference type="PROSITE" id="PS50255">
    <property type="entry name" value="CYTOCHROME_B5_2"/>
    <property type="match status" value="1"/>
</dbReference>
<keyword evidence="2" id="KW-0812">Transmembrane</keyword>
<dbReference type="AlphaFoldDB" id="A0A9K3KYK6"/>
<feature type="compositionally biased region" description="Low complexity" evidence="1">
    <location>
        <begin position="24"/>
        <end position="49"/>
    </location>
</feature>
<feature type="transmembrane region" description="Helical" evidence="2">
    <location>
        <begin position="327"/>
        <end position="346"/>
    </location>
</feature>
<name>A0A9K3KYK6_9STRA</name>
<feature type="transmembrane region" description="Helical" evidence="2">
    <location>
        <begin position="352"/>
        <end position="372"/>
    </location>
</feature>
<feature type="transmembrane region" description="Helical" evidence="2">
    <location>
        <begin position="167"/>
        <end position="183"/>
    </location>
</feature>
<protein>
    <submittedName>
        <fullName evidence="4">Fatty acid desaturase, type 1</fullName>
    </submittedName>
</protein>
<dbReference type="InterPro" id="IPR001199">
    <property type="entry name" value="Cyt_B5-like_heme/steroid-bd"/>
</dbReference>
<dbReference type="CDD" id="cd03506">
    <property type="entry name" value="Delta6-FADS-like"/>
    <property type="match status" value="1"/>
</dbReference>
<feature type="transmembrane region" description="Helical" evidence="2">
    <location>
        <begin position="189"/>
        <end position="207"/>
    </location>
</feature>
<keyword evidence="2" id="KW-1133">Transmembrane helix</keyword>
<comment type="caution">
    <text evidence="4">The sequence shown here is derived from an EMBL/GenBank/DDBJ whole genome shotgun (WGS) entry which is preliminary data.</text>
</comment>
<dbReference type="GO" id="GO:0016020">
    <property type="term" value="C:membrane"/>
    <property type="evidence" value="ECO:0007669"/>
    <property type="project" value="TreeGrafter"/>
</dbReference>
<dbReference type="OrthoDB" id="260519at2759"/>
<proteinExistence type="predicted"/>
<evidence type="ECO:0000256" key="2">
    <source>
        <dbReference type="SAM" id="Phobius"/>
    </source>
</evidence>
<feature type="domain" description="Cytochrome b5 heme-binding" evidence="3">
    <location>
        <begin position="33"/>
        <end position="114"/>
    </location>
</feature>
<accession>A0A9K3KYK6</accession>
<sequence>MRKSRPQLSDVVMAKSEALLQQRSGSSSVASESSDLSATSVSSSSSKSSSVSSSLWWIHDKGYDLDEFVQRHPGGVEAILLGKGRDCTALVESYHPFTNQHWKVLEKYLVEQPEEDNIDEQISTKDRNDLQQQKDFFYEVLKKRVSTVLISKGIDPKDDRGATITRTLYYCVVFASWIYTGYLHLSGRILGSFLFAITGWLMGALGHDAGHFSASRIPWINEWGVWGMSFICNPILWQHQHTYGHHSFTNEFGHDPDLHHFDTFLRVHKRIQRQSHYRYQSNGLYVMFAYLFVVFGTCFYIPWGVLRTNSLYGIIEWSDKDRRTKSTGMQLHFFLYIFIVAVVPMYTHPSLLSAICASYLHVGTLGLVFALFSQINHLNELSLESDMISRNEKENSKQHSTSRRDPRLAQSWAAAQVETSNNFASQSLFWHVLSNGLNHQIEHHLFPGLNHCHLHHIAPVVKATCLEFGVQYKSYDTWKDLMCATLEWFDKLS</sequence>
<dbReference type="InterPro" id="IPR018506">
    <property type="entry name" value="Cyt_B5_heme-BS"/>
</dbReference>
<reference evidence="4" key="1">
    <citation type="journal article" date="2021" name="Sci. Rep.">
        <title>Diploid genomic architecture of Nitzschia inconspicua, an elite biomass production diatom.</title>
        <authorList>
            <person name="Oliver A."/>
            <person name="Podell S."/>
            <person name="Pinowska A."/>
            <person name="Traller J.C."/>
            <person name="Smith S.R."/>
            <person name="McClure R."/>
            <person name="Beliaev A."/>
            <person name="Bohutskyi P."/>
            <person name="Hill E.A."/>
            <person name="Rabines A."/>
            <person name="Zheng H."/>
            <person name="Allen L.Z."/>
            <person name="Kuo A."/>
            <person name="Grigoriev I.V."/>
            <person name="Allen A.E."/>
            <person name="Hazlebeck D."/>
            <person name="Allen E.E."/>
        </authorList>
    </citation>
    <scope>NUCLEOTIDE SEQUENCE</scope>
    <source>
        <strain evidence="4">Hildebrandi</strain>
    </source>
</reference>
<dbReference type="GO" id="GO:0020037">
    <property type="term" value="F:heme binding"/>
    <property type="evidence" value="ECO:0007669"/>
    <property type="project" value="UniProtKB-UniRule"/>
</dbReference>
<dbReference type="Pfam" id="PF00487">
    <property type="entry name" value="FA_desaturase"/>
    <property type="match status" value="1"/>
</dbReference>
<dbReference type="PIRSF" id="PIRSF015921">
    <property type="entry name" value="FA_sphinglp_des"/>
    <property type="match status" value="1"/>
</dbReference>
<keyword evidence="5" id="KW-1185">Reference proteome</keyword>
<evidence type="ECO:0000259" key="3">
    <source>
        <dbReference type="PROSITE" id="PS50255"/>
    </source>
</evidence>
<dbReference type="Proteomes" id="UP000693970">
    <property type="component" value="Unassembled WGS sequence"/>
</dbReference>
<organism evidence="4 5">
    <name type="scientific">Nitzschia inconspicua</name>
    <dbReference type="NCBI Taxonomy" id="303405"/>
    <lineage>
        <taxon>Eukaryota</taxon>
        <taxon>Sar</taxon>
        <taxon>Stramenopiles</taxon>
        <taxon>Ochrophyta</taxon>
        <taxon>Bacillariophyta</taxon>
        <taxon>Bacillariophyceae</taxon>
        <taxon>Bacillariophycidae</taxon>
        <taxon>Bacillariales</taxon>
        <taxon>Bacillariaceae</taxon>
        <taxon>Nitzschia</taxon>
    </lineage>
</organism>
<dbReference type="InterPro" id="IPR005804">
    <property type="entry name" value="FA_desaturase_dom"/>
</dbReference>
<evidence type="ECO:0000256" key="1">
    <source>
        <dbReference type="SAM" id="MobiDB-lite"/>
    </source>
</evidence>
<dbReference type="GO" id="GO:0016717">
    <property type="term" value="F:oxidoreductase activity, acting on paired donors, with oxidation of a pair of donors resulting in the reduction of molecular oxygen to two molecules of water"/>
    <property type="evidence" value="ECO:0007669"/>
    <property type="project" value="TreeGrafter"/>
</dbReference>
<gene>
    <name evidence="4" type="ORF">IV203_008346</name>
</gene>
<dbReference type="GO" id="GO:0006636">
    <property type="term" value="P:unsaturated fatty acid biosynthetic process"/>
    <property type="evidence" value="ECO:0007669"/>
    <property type="project" value="UniProtKB-ARBA"/>
</dbReference>
<dbReference type="GO" id="GO:0042759">
    <property type="term" value="P:long-chain fatty acid biosynthetic process"/>
    <property type="evidence" value="ECO:0007669"/>
    <property type="project" value="UniProtKB-ARBA"/>
</dbReference>
<dbReference type="PANTHER" id="PTHR19353:SF19">
    <property type="entry name" value="DELTA(5) FATTY ACID DESATURASE C-RELATED"/>
    <property type="match status" value="1"/>
</dbReference>
<dbReference type="Pfam" id="PF00173">
    <property type="entry name" value="Cyt-b5"/>
    <property type="match status" value="1"/>
</dbReference>
<dbReference type="PROSITE" id="PS00191">
    <property type="entry name" value="CYTOCHROME_B5_1"/>
    <property type="match status" value="1"/>
</dbReference>
<dbReference type="PANTHER" id="PTHR19353">
    <property type="entry name" value="FATTY ACID DESATURASE 2"/>
    <property type="match status" value="1"/>
</dbReference>
<reference evidence="4" key="2">
    <citation type="submission" date="2021-04" db="EMBL/GenBank/DDBJ databases">
        <authorList>
            <person name="Podell S."/>
        </authorList>
    </citation>
    <scope>NUCLEOTIDE SEQUENCE</scope>
    <source>
        <strain evidence="4">Hildebrandi</strain>
    </source>
</reference>
<keyword evidence="2" id="KW-0472">Membrane</keyword>
<evidence type="ECO:0000313" key="4">
    <source>
        <dbReference type="EMBL" id="KAG7352298.1"/>
    </source>
</evidence>
<dbReference type="GO" id="GO:0046872">
    <property type="term" value="F:metal ion binding"/>
    <property type="evidence" value="ECO:0007669"/>
    <property type="project" value="UniProtKB-UniRule"/>
</dbReference>
<dbReference type="InterPro" id="IPR012171">
    <property type="entry name" value="Fatty_acid_desaturase"/>
</dbReference>
<feature type="region of interest" description="Disordered" evidence="1">
    <location>
        <begin position="19"/>
        <end position="49"/>
    </location>
</feature>
<dbReference type="EMBL" id="JAGRRH010000017">
    <property type="protein sequence ID" value="KAG7352298.1"/>
    <property type="molecule type" value="Genomic_DNA"/>
</dbReference>